<reference evidence="1" key="1">
    <citation type="submission" date="2023-03" db="EMBL/GenBank/DDBJ databases">
        <title>Massive genome expansion in bonnet fungi (Mycena s.s.) driven by repeated elements and novel gene families across ecological guilds.</title>
        <authorList>
            <consortium name="Lawrence Berkeley National Laboratory"/>
            <person name="Harder C.B."/>
            <person name="Miyauchi S."/>
            <person name="Viragh M."/>
            <person name="Kuo A."/>
            <person name="Thoen E."/>
            <person name="Andreopoulos B."/>
            <person name="Lu D."/>
            <person name="Skrede I."/>
            <person name="Drula E."/>
            <person name="Henrissat B."/>
            <person name="Morin E."/>
            <person name="Kohler A."/>
            <person name="Barry K."/>
            <person name="LaButti K."/>
            <person name="Morin E."/>
            <person name="Salamov A."/>
            <person name="Lipzen A."/>
            <person name="Mereny Z."/>
            <person name="Hegedus B."/>
            <person name="Baldrian P."/>
            <person name="Stursova M."/>
            <person name="Weitz H."/>
            <person name="Taylor A."/>
            <person name="Grigoriev I.V."/>
            <person name="Nagy L.G."/>
            <person name="Martin F."/>
            <person name="Kauserud H."/>
        </authorList>
    </citation>
    <scope>NUCLEOTIDE SEQUENCE</scope>
    <source>
        <strain evidence="1">CBHHK002</strain>
    </source>
</reference>
<dbReference type="AlphaFoldDB" id="A0AAD7AQH3"/>
<sequence length="180" mass="20312">MISFTTLQDPPSHLLTSLVLAFIASIPNHTVRYSALGVIVTLSVLCVIQLKSVSTQLRHLTKMIDKTDELLRRAAAHSPRNYFKLTKEMVELLESRNTASLIKCRILDSERLRFNWTNYRTISNAIAGCAKRVKSIRTAVESWTDPQYSIVQLVVEAEHQRKVADDIGDTQFILATSQTP</sequence>
<name>A0AAD7AQH3_9AGAR</name>
<dbReference type="Proteomes" id="UP001218218">
    <property type="component" value="Unassembled WGS sequence"/>
</dbReference>
<gene>
    <name evidence="1" type="ORF">DFH08DRAFT_799162</name>
</gene>
<evidence type="ECO:0000313" key="1">
    <source>
        <dbReference type="EMBL" id="KAJ7364848.1"/>
    </source>
</evidence>
<evidence type="ECO:0000313" key="2">
    <source>
        <dbReference type="Proteomes" id="UP001218218"/>
    </source>
</evidence>
<proteinExistence type="predicted"/>
<keyword evidence="2" id="KW-1185">Reference proteome</keyword>
<comment type="caution">
    <text evidence="1">The sequence shown here is derived from an EMBL/GenBank/DDBJ whole genome shotgun (WGS) entry which is preliminary data.</text>
</comment>
<protein>
    <submittedName>
        <fullName evidence="1">Uncharacterized protein</fullName>
    </submittedName>
</protein>
<accession>A0AAD7AQH3</accession>
<organism evidence="1 2">
    <name type="scientific">Mycena albidolilacea</name>
    <dbReference type="NCBI Taxonomy" id="1033008"/>
    <lineage>
        <taxon>Eukaryota</taxon>
        <taxon>Fungi</taxon>
        <taxon>Dikarya</taxon>
        <taxon>Basidiomycota</taxon>
        <taxon>Agaricomycotina</taxon>
        <taxon>Agaricomycetes</taxon>
        <taxon>Agaricomycetidae</taxon>
        <taxon>Agaricales</taxon>
        <taxon>Marasmiineae</taxon>
        <taxon>Mycenaceae</taxon>
        <taxon>Mycena</taxon>
    </lineage>
</organism>
<dbReference type="EMBL" id="JARIHO010000003">
    <property type="protein sequence ID" value="KAJ7364848.1"/>
    <property type="molecule type" value="Genomic_DNA"/>
</dbReference>